<dbReference type="InterPro" id="IPR025164">
    <property type="entry name" value="Toastrack_DUF4097"/>
</dbReference>
<feature type="signal peptide" evidence="1">
    <location>
        <begin position="1"/>
        <end position="19"/>
    </location>
</feature>
<evidence type="ECO:0000256" key="1">
    <source>
        <dbReference type="SAM" id="SignalP"/>
    </source>
</evidence>
<dbReference type="Pfam" id="PF13349">
    <property type="entry name" value="DUF4097"/>
    <property type="match status" value="1"/>
</dbReference>
<evidence type="ECO:0000313" key="3">
    <source>
        <dbReference type="EMBL" id="MDT0630725.1"/>
    </source>
</evidence>
<sequence length="274" mass="28625">MLRLLPALLFLTAAACATAQPTRTLAGDDWCDDVERGWGGDRDERFGACEVREVILPAGSVAVGGRNGAITVRPWDRPDVLVRARVSARGRTQAEADRRLRAARLDVGRDAVRERPPRRPNDGDVVAYEVFAPRQTNLSLRTMNGAISVEGMAGALDVQTMNGGLSLRDVAGAVRARTMNGGIDVAVGGRGGVGAGLDLETANGGISVALPRGYSADVVASTQMGQISTEGVALDAERRDRGQFGDRLAGQIGAGGPTLSAVTQRGGISIRAAR</sequence>
<dbReference type="EMBL" id="JAVRHT010000004">
    <property type="protein sequence ID" value="MDT0630725.1"/>
    <property type="molecule type" value="Genomic_DNA"/>
</dbReference>
<name>A0ABU3BNC6_9BACT</name>
<keyword evidence="1" id="KW-0732">Signal</keyword>
<gene>
    <name evidence="3" type="ORF">RM540_03105</name>
</gene>
<reference evidence="3 4" key="1">
    <citation type="submission" date="2023-09" db="EMBL/GenBank/DDBJ databases">
        <authorList>
            <person name="Rey-Velasco X."/>
        </authorList>
    </citation>
    <scope>NUCLEOTIDE SEQUENCE [LARGE SCALE GENOMIC DNA]</scope>
    <source>
        <strain evidence="3 4">F394</strain>
    </source>
</reference>
<dbReference type="Proteomes" id="UP001267426">
    <property type="component" value="Unassembled WGS sequence"/>
</dbReference>
<feature type="chain" id="PRO_5047336897" evidence="1">
    <location>
        <begin position="20"/>
        <end position="274"/>
    </location>
</feature>
<organism evidence="3 4">
    <name type="scientific">Rubrivirga litoralis</name>
    <dbReference type="NCBI Taxonomy" id="3075598"/>
    <lineage>
        <taxon>Bacteria</taxon>
        <taxon>Pseudomonadati</taxon>
        <taxon>Rhodothermota</taxon>
        <taxon>Rhodothermia</taxon>
        <taxon>Rhodothermales</taxon>
        <taxon>Rubricoccaceae</taxon>
        <taxon>Rubrivirga</taxon>
    </lineage>
</organism>
<proteinExistence type="predicted"/>
<dbReference type="RefSeq" id="WP_311662035.1">
    <property type="nucleotide sequence ID" value="NZ_JAVRHT010000004.1"/>
</dbReference>
<accession>A0ABU3BNC6</accession>
<dbReference type="PROSITE" id="PS51257">
    <property type="entry name" value="PROKAR_LIPOPROTEIN"/>
    <property type="match status" value="1"/>
</dbReference>
<evidence type="ECO:0000259" key="2">
    <source>
        <dbReference type="Pfam" id="PF13349"/>
    </source>
</evidence>
<evidence type="ECO:0000313" key="4">
    <source>
        <dbReference type="Proteomes" id="UP001267426"/>
    </source>
</evidence>
<feature type="domain" description="DUF4097" evidence="2">
    <location>
        <begin position="136"/>
        <end position="270"/>
    </location>
</feature>
<protein>
    <submittedName>
        <fullName evidence="3">DUF4097 family beta strand repeat-containing protein</fullName>
    </submittedName>
</protein>
<keyword evidence="4" id="KW-1185">Reference proteome</keyword>
<comment type="caution">
    <text evidence="3">The sequence shown here is derived from an EMBL/GenBank/DDBJ whole genome shotgun (WGS) entry which is preliminary data.</text>
</comment>